<evidence type="ECO:0000313" key="3">
    <source>
        <dbReference type="Proteomes" id="UP000030111"/>
    </source>
</evidence>
<feature type="repeat" description="TPR" evidence="1">
    <location>
        <begin position="101"/>
        <end position="134"/>
    </location>
</feature>
<dbReference type="STRING" id="1121898.GCA_000422725_00951"/>
<dbReference type="InterPro" id="IPR019734">
    <property type="entry name" value="TPR_rpt"/>
</dbReference>
<sequence length="227" mass="25958">MTTIISNIEDWKKLLTEAENGSNLLQLEVAVLFENGVEINGFEIVKKDAAQDFKWTKIAYENGNLDALVRYADYLSSGYNGEKNLELAIQLYEKGAKLGCSIATFNLGIEHRNKQEFESAFRYYQKAKTINSESEDFTIAKCYYYGIGTEKDKCKAIDILNNITFPQNNQYEVDEANYMLGMLYLEGEVVEKSIKTARHYLELANQDEDHRSAQEILLIIGRTDNIL</sequence>
<proteinExistence type="predicted"/>
<reference evidence="2 3" key="1">
    <citation type="submission" date="2013-09" db="EMBL/GenBank/DDBJ databases">
        <authorList>
            <person name="Zeng Z."/>
            <person name="Chen C."/>
        </authorList>
    </citation>
    <scope>NUCLEOTIDE SEQUENCE [LARGE SCALE GENOMIC DNA]</scope>
    <source>
        <strain evidence="2 3">WB 4.1-42</strain>
    </source>
</reference>
<dbReference type="AlphaFoldDB" id="A0A0A2MQL9"/>
<dbReference type="PANTHER" id="PTHR43628:SF1">
    <property type="entry name" value="CHITIN SYNTHASE REGULATORY FACTOR 2-RELATED"/>
    <property type="match status" value="1"/>
</dbReference>
<name>A0A0A2MQL9_9FLAO</name>
<dbReference type="InterPro" id="IPR006597">
    <property type="entry name" value="Sel1-like"/>
</dbReference>
<keyword evidence="1" id="KW-0802">TPR repeat</keyword>
<dbReference type="PROSITE" id="PS50005">
    <property type="entry name" value="TPR"/>
    <property type="match status" value="1"/>
</dbReference>
<dbReference type="PANTHER" id="PTHR43628">
    <property type="entry name" value="ACTIVATOR OF C KINASE PROTEIN 1-RELATED"/>
    <property type="match status" value="1"/>
</dbReference>
<dbReference type="RefSeq" id="WP_026992362.1">
    <property type="nucleotide sequence ID" value="NZ_JRLY01000001.1"/>
</dbReference>
<evidence type="ECO:0000256" key="1">
    <source>
        <dbReference type="PROSITE-ProRule" id="PRU00339"/>
    </source>
</evidence>
<dbReference type="SMART" id="SM00671">
    <property type="entry name" value="SEL1"/>
    <property type="match status" value="4"/>
</dbReference>
<organism evidence="2 3">
    <name type="scientific">Flavobacterium subsaxonicum WB 4.1-42 = DSM 21790</name>
    <dbReference type="NCBI Taxonomy" id="1121898"/>
    <lineage>
        <taxon>Bacteria</taxon>
        <taxon>Pseudomonadati</taxon>
        <taxon>Bacteroidota</taxon>
        <taxon>Flavobacteriia</taxon>
        <taxon>Flavobacteriales</taxon>
        <taxon>Flavobacteriaceae</taxon>
        <taxon>Flavobacterium</taxon>
    </lineage>
</organism>
<dbReference type="EMBL" id="JRLY01000001">
    <property type="protein sequence ID" value="KGO94982.1"/>
    <property type="molecule type" value="Genomic_DNA"/>
</dbReference>
<protein>
    <submittedName>
        <fullName evidence="2">Uncharacterized protein</fullName>
    </submittedName>
</protein>
<dbReference type="InterPro" id="IPR052945">
    <property type="entry name" value="Mitotic_Regulator"/>
</dbReference>
<evidence type="ECO:0000313" key="2">
    <source>
        <dbReference type="EMBL" id="KGO94982.1"/>
    </source>
</evidence>
<accession>A0A0A2MQL9</accession>
<comment type="caution">
    <text evidence="2">The sequence shown here is derived from an EMBL/GenBank/DDBJ whole genome shotgun (WGS) entry which is preliminary data.</text>
</comment>
<dbReference type="Proteomes" id="UP000030111">
    <property type="component" value="Unassembled WGS sequence"/>
</dbReference>
<dbReference type="eggNOG" id="COG0790">
    <property type="taxonomic scope" value="Bacteria"/>
</dbReference>
<dbReference type="SUPFAM" id="SSF81901">
    <property type="entry name" value="HCP-like"/>
    <property type="match status" value="1"/>
</dbReference>
<dbReference type="Pfam" id="PF08238">
    <property type="entry name" value="Sel1"/>
    <property type="match status" value="5"/>
</dbReference>
<dbReference type="OrthoDB" id="1287940at2"/>
<dbReference type="Gene3D" id="1.25.40.10">
    <property type="entry name" value="Tetratricopeptide repeat domain"/>
    <property type="match status" value="1"/>
</dbReference>
<keyword evidence="3" id="KW-1185">Reference proteome</keyword>
<gene>
    <name evidence="2" type="ORF">Q766_02400</name>
</gene>
<dbReference type="InterPro" id="IPR011990">
    <property type="entry name" value="TPR-like_helical_dom_sf"/>
</dbReference>